<protein>
    <recommendedName>
        <fullName evidence="9">Heme haloperoxidase family profile domain-containing protein</fullName>
    </recommendedName>
</protein>
<feature type="chain" id="PRO_5002162866" description="Heme haloperoxidase family profile domain-containing protein" evidence="8">
    <location>
        <begin position="20"/>
        <end position="263"/>
    </location>
</feature>
<organism evidence="10 11">
    <name type="scientific">Oidiodendron maius (strain Zn)</name>
    <dbReference type="NCBI Taxonomy" id="913774"/>
    <lineage>
        <taxon>Eukaryota</taxon>
        <taxon>Fungi</taxon>
        <taxon>Dikarya</taxon>
        <taxon>Ascomycota</taxon>
        <taxon>Pezizomycotina</taxon>
        <taxon>Leotiomycetes</taxon>
        <taxon>Leotiomycetes incertae sedis</taxon>
        <taxon>Myxotrichaceae</taxon>
        <taxon>Oidiodendron</taxon>
    </lineage>
</organism>
<gene>
    <name evidence="10" type="ORF">OIDMADRAFT_120250</name>
</gene>
<evidence type="ECO:0000256" key="6">
    <source>
        <dbReference type="ARBA" id="ARBA00023004"/>
    </source>
</evidence>
<evidence type="ECO:0000256" key="1">
    <source>
        <dbReference type="ARBA" id="ARBA00001970"/>
    </source>
</evidence>
<dbReference type="EMBL" id="KN832874">
    <property type="protein sequence ID" value="KIN03054.1"/>
    <property type="molecule type" value="Genomic_DNA"/>
</dbReference>
<name>A0A0C3CVM3_OIDMZ</name>
<accession>A0A0C3CVM3</accession>
<dbReference type="Pfam" id="PF01328">
    <property type="entry name" value="Peroxidase_2"/>
    <property type="match status" value="1"/>
</dbReference>
<dbReference type="PANTHER" id="PTHR33577:SF7">
    <property type="entry name" value="HEME HALOPEROXIDASE FAMILY PROFILE DOMAIN-CONTAINING PROTEIN"/>
    <property type="match status" value="1"/>
</dbReference>
<reference evidence="11" key="2">
    <citation type="submission" date="2015-01" db="EMBL/GenBank/DDBJ databases">
        <title>Evolutionary Origins and Diversification of the Mycorrhizal Mutualists.</title>
        <authorList>
            <consortium name="DOE Joint Genome Institute"/>
            <consortium name="Mycorrhizal Genomics Consortium"/>
            <person name="Kohler A."/>
            <person name="Kuo A."/>
            <person name="Nagy L.G."/>
            <person name="Floudas D."/>
            <person name="Copeland A."/>
            <person name="Barry K.W."/>
            <person name="Cichocki N."/>
            <person name="Veneault-Fourrey C."/>
            <person name="LaButti K."/>
            <person name="Lindquist E.A."/>
            <person name="Lipzen A."/>
            <person name="Lundell T."/>
            <person name="Morin E."/>
            <person name="Murat C."/>
            <person name="Riley R."/>
            <person name="Ohm R."/>
            <person name="Sun H."/>
            <person name="Tunlid A."/>
            <person name="Henrissat B."/>
            <person name="Grigoriev I.V."/>
            <person name="Hibbett D.S."/>
            <person name="Martin F."/>
        </authorList>
    </citation>
    <scope>NUCLEOTIDE SEQUENCE [LARGE SCALE GENOMIC DNA]</scope>
    <source>
        <strain evidence="11">Zn</strain>
    </source>
</reference>
<sequence length="263" mass="29253">MKLNVLCIATALAQAFARASDDWDHSHFFTWSPPGPGDVRAPCPMLNTLANHGFLPHNGQNITEFDTINALYTALNVNQTLGEFLFKAALTTNPTPNATTFSLDNLSRHNILEHDASLSRGDFFFGDDHTFNQTIFDQTRSYWTAPVVDVQMAANARLARVHTSNATNPTFTLTTTGREFSFGESAAYILVLGDRVTGTVTRSWVEYLFEHERLPLQLGWQRRREIISTSDLVTLLERVANDTVGGFSEADVKISARDFHAGI</sequence>
<dbReference type="Gene3D" id="1.10.489.10">
    <property type="entry name" value="Chloroperoxidase-like"/>
    <property type="match status" value="1"/>
</dbReference>
<keyword evidence="2" id="KW-0575">Peroxidase</keyword>
<dbReference type="PANTHER" id="PTHR33577">
    <property type="entry name" value="STERIGMATOCYSTIN BIOSYNTHESIS PEROXIDASE STCC-RELATED"/>
    <property type="match status" value="1"/>
</dbReference>
<dbReference type="OrthoDB" id="407298at2759"/>
<evidence type="ECO:0000313" key="11">
    <source>
        <dbReference type="Proteomes" id="UP000054321"/>
    </source>
</evidence>
<dbReference type="AlphaFoldDB" id="A0A0C3CVM3"/>
<evidence type="ECO:0000256" key="7">
    <source>
        <dbReference type="ARBA" id="ARBA00025795"/>
    </source>
</evidence>
<dbReference type="InParanoid" id="A0A0C3CVM3"/>
<keyword evidence="6" id="KW-0408">Iron</keyword>
<feature type="domain" description="Heme haloperoxidase family profile" evidence="9">
    <location>
        <begin position="27"/>
        <end position="240"/>
    </location>
</feature>
<dbReference type="HOGENOM" id="CLU_050230_0_0_1"/>
<dbReference type="PROSITE" id="PS51405">
    <property type="entry name" value="HEME_HALOPEROXIDASE"/>
    <property type="match status" value="1"/>
</dbReference>
<dbReference type="GO" id="GO:0046872">
    <property type="term" value="F:metal ion binding"/>
    <property type="evidence" value="ECO:0007669"/>
    <property type="project" value="UniProtKB-KW"/>
</dbReference>
<comment type="similarity">
    <text evidence="7">Belongs to the chloroperoxidase family.</text>
</comment>
<evidence type="ECO:0000259" key="9">
    <source>
        <dbReference type="PROSITE" id="PS51405"/>
    </source>
</evidence>
<dbReference type="GO" id="GO:0004601">
    <property type="term" value="F:peroxidase activity"/>
    <property type="evidence" value="ECO:0007669"/>
    <property type="project" value="UniProtKB-KW"/>
</dbReference>
<keyword evidence="5" id="KW-0560">Oxidoreductase</keyword>
<evidence type="ECO:0000256" key="3">
    <source>
        <dbReference type="ARBA" id="ARBA00022617"/>
    </source>
</evidence>
<keyword evidence="3" id="KW-0349">Heme</keyword>
<evidence type="ECO:0000256" key="8">
    <source>
        <dbReference type="SAM" id="SignalP"/>
    </source>
</evidence>
<reference evidence="10 11" key="1">
    <citation type="submission" date="2014-04" db="EMBL/GenBank/DDBJ databases">
        <authorList>
            <consortium name="DOE Joint Genome Institute"/>
            <person name="Kuo A."/>
            <person name="Martino E."/>
            <person name="Perotto S."/>
            <person name="Kohler A."/>
            <person name="Nagy L.G."/>
            <person name="Floudas D."/>
            <person name="Copeland A."/>
            <person name="Barry K.W."/>
            <person name="Cichocki N."/>
            <person name="Veneault-Fourrey C."/>
            <person name="LaButti K."/>
            <person name="Lindquist E.A."/>
            <person name="Lipzen A."/>
            <person name="Lundell T."/>
            <person name="Morin E."/>
            <person name="Murat C."/>
            <person name="Sun H."/>
            <person name="Tunlid A."/>
            <person name="Henrissat B."/>
            <person name="Grigoriev I.V."/>
            <person name="Hibbett D.S."/>
            <person name="Martin F."/>
            <person name="Nordberg H.P."/>
            <person name="Cantor M.N."/>
            <person name="Hua S.X."/>
        </authorList>
    </citation>
    <scope>NUCLEOTIDE SEQUENCE [LARGE SCALE GENOMIC DNA]</scope>
    <source>
        <strain evidence="10 11">Zn</strain>
    </source>
</reference>
<dbReference type="SUPFAM" id="SSF47571">
    <property type="entry name" value="Cloroperoxidase"/>
    <property type="match status" value="1"/>
</dbReference>
<evidence type="ECO:0000256" key="2">
    <source>
        <dbReference type="ARBA" id="ARBA00022559"/>
    </source>
</evidence>
<proteinExistence type="inferred from homology"/>
<keyword evidence="4" id="KW-0479">Metal-binding</keyword>
<dbReference type="STRING" id="913774.A0A0C3CVM3"/>
<feature type="signal peptide" evidence="8">
    <location>
        <begin position="1"/>
        <end position="19"/>
    </location>
</feature>
<keyword evidence="8" id="KW-0732">Signal</keyword>
<evidence type="ECO:0000256" key="4">
    <source>
        <dbReference type="ARBA" id="ARBA00022723"/>
    </source>
</evidence>
<dbReference type="InterPro" id="IPR036851">
    <property type="entry name" value="Chloroperoxidase-like_sf"/>
</dbReference>
<keyword evidence="11" id="KW-1185">Reference proteome</keyword>
<evidence type="ECO:0000313" key="10">
    <source>
        <dbReference type="EMBL" id="KIN03054.1"/>
    </source>
</evidence>
<evidence type="ECO:0000256" key="5">
    <source>
        <dbReference type="ARBA" id="ARBA00023002"/>
    </source>
</evidence>
<comment type="cofactor">
    <cofactor evidence="1">
        <name>heme b</name>
        <dbReference type="ChEBI" id="CHEBI:60344"/>
    </cofactor>
</comment>
<dbReference type="InterPro" id="IPR000028">
    <property type="entry name" value="Chloroperoxidase"/>
</dbReference>
<dbReference type="Proteomes" id="UP000054321">
    <property type="component" value="Unassembled WGS sequence"/>
</dbReference>